<name>A0A565BR17_9BRAS</name>
<accession>A0A565BR17</accession>
<dbReference type="InterPro" id="IPR006527">
    <property type="entry name" value="F-box-assoc_dom_typ1"/>
</dbReference>
<proteinExistence type="predicted"/>
<feature type="domain" description="F-box associated beta-propeller type 1" evidence="1">
    <location>
        <begin position="66"/>
        <end position="132"/>
    </location>
</feature>
<evidence type="ECO:0000259" key="1">
    <source>
        <dbReference type="Pfam" id="PF07734"/>
    </source>
</evidence>
<gene>
    <name evidence="2" type="ORF">ANE_LOCUS14259</name>
</gene>
<keyword evidence="3" id="KW-1185">Reference proteome</keyword>
<dbReference type="Pfam" id="PF07734">
    <property type="entry name" value="FBA_1"/>
    <property type="match status" value="1"/>
</dbReference>
<dbReference type="AlphaFoldDB" id="A0A565BR17"/>
<dbReference type="Proteomes" id="UP000489600">
    <property type="component" value="Unassembled WGS sequence"/>
</dbReference>
<dbReference type="EMBL" id="CABITT030000005">
    <property type="protein sequence ID" value="VVB03815.1"/>
    <property type="molecule type" value="Genomic_DNA"/>
</dbReference>
<organism evidence="2 3">
    <name type="scientific">Arabis nemorensis</name>
    <dbReference type="NCBI Taxonomy" id="586526"/>
    <lineage>
        <taxon>Eukaryota</taxon>
        <taxon>Viridiplantae</taxon>
        <taxon>Streptophyta</taxon>
        <taxon>Embryophyta</taxon>
        <taxon>Tracheophyta</taxon>
        <taxon>Spermatophyta</taxon>
        <taxon>Magnoliopsida</taxon>
        <taxon>eudicotyledons</taxon>
        <taxon>Gunneridae</taxon>
        <taxon>Pentapetalae</taxon>
        <taxon>rosids</taxon>
        <taxon>malvids</taxon>
        <taxon>Brassicales</taxon>
        <taxon>Brassicaceae</taxon>
        <taxon>Arabideae</taxon>
        <taxon>Arabis</taxon>
    </lineage>
</organism>
<comment type="caution">
    <text evidence="2">The sequence shown here is derived from an EMBL/GenBank/DDBJ whole genome shotgun (WGS) entry which is preliminary data.</text>
</comment>
<sequence>MDLVWFCLSGFVDSGEDKEEAYTQEEKTRLGDCNCKTTIEHGGRVLQGCMDVQLGLRRLYQMRAFFFFSSNRWGFVSPAPPYRILDIDPVYVEGYAFWVTDAADTSGMRVLSFDFHKEKFELLSKSPFLDEVDYEFYSKQKHRVAIGKQ</sequence>
<evidence type="ECO:0000313" key="2">
    <source>
        <dbReference type="EMBL" id="VVB03815.1"/>
    </source>
</evidence>
<evidence type="ECO:0000313" key="3">
    <source>
        <dbReference type="Proteomes" id="UP000489600"/>
    </source>
</evidence>
<reference evidence="2" key="1">
    <citation type="submission" date="2019-07" db="EMBL/GenBank/DDBJ databases">
        <authorList>
            <person name="Dittberner H."/>
        </authorList>
    </citation>
    <scope>NUCLEOTIDE SEQUENCE [LARGE SCALE GENOMIC DNA]</scope>
</reference>
<protein>
    <recommendedName>
        <fullName evidence="1">F-box associated beta-propeller type 1 domain-containing protein</fullName>
    </recommendedName>
</protein>